<proteinExistence type="predicted"/>
<organism evidence="1">
    <name type="scientific">uncultured Caudovirales phage</name>
    <dbReference type="NCBI Taxonomy" id="2100421"/>
    <lineage>
        <taxon>Viruses</taxon>
        <taxon>Duplodnaviria</taxon>
        <taxon>Heunggongvirae</taxon>
        <taxon>Uroviricota</taxon>
        <taxon>Caudoviricetes</taxon>
        <taxon>Peduoviridae</taxon>
        <taxon>Maltschvirus</taxon>
        <taxon>Maltschvirus maltsch</taxon>
    </lineage>
</organism>
<dbReference type="EMBL" id="LR797820">
    <property type="protein sequence ID" value="CAB4241084.1"/>
    <property type="molecule type" value="Genomic_DNA"/>
</dbReference>
<dbReference type="EMBL" id="LR798273">
    <property type="protein sequence ID" value="CAB5219209.1"/>
    <property type="molecule type" value="Genomic_DNA"/>
</dbReference>
<accession>A0A6J5T8J4</accession>
<evidence type="ECO:0000313" key="1">
    <source>
        <dbReference type="EMBL" id="CAB4241084.1"/>
    </source>
</evidence>
<name>A0A6J5T8J4_9CAUD</name>
<sequence>MTDLEISKALALAIGWKEHQIEHHVVNKFIAVTIEDNGDYTVWKEFDYRDWHVAGPIAKKYDAFPKKLVSMKGWWADVFGKDARFADTPQKAIALAVIAAGANHAK</sequence>
<protein>
    <submittedName>
        <fullName evidence="1">Uncharacterized protein</fullName>
    </submittedName>
</protein>
<gene>
    <name evidence="2" type="ORF">UFOVP228_40</name>
    <name evidence="1" type="ORF">UFOVP47_62</name>
</gene>
<reference evidence="1" key="1">
    <citation type="submission" date="2020-05" db="EMBL/GenBank/DDBJ databases">
        <authorList>
            <person name="Chiriac C."/>
            <person name="Salcher M."/>
            <person name="Ghai R."/>
            <person name="Kavagutti S V."/>
        </authorList>
    </citation>
    <scope>NUCLEOTIDE SEQUENCE</scope>
</reference>
<evidence type="ECO:0000313" key="2">
    <source>
        <dbReference type="EMBL" id="CAB5219209.1"/>
    </source>
</evidence>